<dbReference type="InterPro" id="IPR003593">
    <property type="entry name" value="AAA+_ATPase"/>
</dbReference>
<dbReference type="CDD" id="cd03230">
    <property type="entry name" value="ABC_DR_subfamily_A"/>
    <property type="match status" value="1"/>
</dbReference>
<dbReference type="PROSITE" id="PS50893">
    <property type="entry name" value="ABC_TRANSPORTER_2"/>
    <property type="match status" value="1"/>
</dbReference>
<dbReference type="SMART" id="SM00382">
    <property type="entry name" value="AAA"/>
    <property type="match status" value="1"/>
</dbReference>
<organism evidence="5 6">
    <name type="scientific">Peptoniphilus ovalis</name>
    <dbReference type="NCBI Taxonomy" id="2841503"/>
    <lineage>
        <taxon>Bacteria</taxon>
        <taxon>Bacillati</taxon>
        <taxon>Bacillota</taxon>
        <taxon>Tissierellia</taxon>
        <taxon>Tissierellales</taxon>
        <taxon>Peptoniphilaceae</taxon>
        <taxon>Peptoniphilus</taxon>
    </lineage>
</organism>
<dbReference type="Proteomes" id="UP000783742">
    <property type="component" value="Unassembled WGS sequence"/>
</dbReference>
<keyword evidence="6" id="KW-1185">Reference proteome</keyword>
<keyword evidence="2" id="KW-0547">Nucleotide-binding</keyword>
<dbReference type="PANTHER" id="PTHR42939:SF3">
    <property type="entry name" value="ABC TRANSPORTER ATP-BINDING COMPONENT"/>
    <property type="match status" value="1"/>
</dbReference>
<dbReference type="InterPro" id="IPR051782">
    <property type="entry name" value="ABC_Transporter_VariousFunc"/>
</dbReference>
<evidence type="ECO:0000313" key="6">
    <source>
        <dbReference type="Proteomes" id="UP000783742"/>
    </source>
</evidence>
<feature type="domain" description="ABC transporter" evidence="4">
    <location>
        <begin position="5"/>
        <end position="227"/>
    </location>
</feature>
<dbReference type="InterPro" id="IPR003439">
    <property type="entry name" value="ABC_transporter-like_ATP-bd"/>
</dbReference>
<keyword evidence="3 5" id="KW-0067">ATP-binding</keyword>
<evidence type="ECO:0000313" key="5">
    <source>
        <dbReference type="EMBL" id="MBU5668522.1"/>
    </source>
</evidence>
<dbReference type="Pfam" id="PF00005">
    <property type="entry name" value="ABC_tran"/>
    <property type="match status" value="1"/>
</dbReference>
<reference evidence="5 6" key="1">
    <citation type="submission" date="2021-06" db="EMBL/GenBank/DDBJ databases">
        <authorList>
            <person name="Sun Q."/>
            <person name="Li D."/>
        </authorList>
    </citation>
    <scope>NUCLEOTIDE SEQUENCE [LARGE SCALE GENOMIC DNA]</scope>
    <source>
        <strain evidence="5 6">MSJ-1</strain>
    </source>
</reference>
<dbReference type="EMBL" id="JAHLQO010000001">
    <property type="protein sequence ID" value="MBU5668522.1"/>
    <property type="molecule type" value="Genomic_DNA"/>
</dbReference>
<evidence type="ECO:0000256" key="1">
    <source>
        <dbReference type="ARBA" id="ARBA00022448"/>
    </source>
</evidence>
<sequence>MDNKIEVKNLHKKFDHFTLGENSFSIPKGYITGFIGKNGMGKTSTIKAILSLINYEGKIYVDGDDVKSLDYLQDVGIIMDDSLLSKDWTLNSVNDAMNIGYNNWQEDVFFDYLNRFGLDKNSKVKDLSRGMNIKLMLSIALSHKANLLILDEPTSGLDPSMRDELSDILQEFVADEDNTVLFSTHITQDLDRIADFIIFIDHGKIIFSDTKEAFQEKYIVVKGGIEDFDLLKDVKILGGKKLAHNFEALVERDKFNVDSDELVIEEPNIDRVMVLYGRSRI</sequence>
<evidence type="ECO:0000256" key="3">
    <source>
        <dbReference type="ARBA" id="ARBA00022840"/>
    </source>
</evidence>
<gene>
    <name evidence="5" type="ORF">KQI68_01575</name>
</gene>
<proteinExistence type="predicted"/>
<dbReference type="PANTHER" id="PTHR42939">
    <property type="entry name" value="ABC TRANSPORTER ATP-BINDING PROTEIN ALBC-RELATED"/>
    <property type="match status" value="1"/>
</dbReference>
<evidence type="ECO:0000256" key="2">
    <source>
        <dbReference type="ARBA" id="ARBA00022741"/>
    </source>
</evidence>
<comment type="caution">
    <text evidence="5">The sequence shown here is derived from an EMBL/GenBank/DDBJ whole genome shotgun (WGS) entry which is preliminary data.</text>
</comment>
<keyword evidence="1" id="KW-0813">Transport</keyword>
<protein>
    <submittedName>
        <fullName evidence="5">ABC transporter ATP-binding protein</fullName>
    </submittedName>
</protein>
<name>A0ABS6FG74_9FIRM</name>
<dbReference type="RefSeq" id="WP_216548301.1">
    <property type="nucleotide sequence ID" value="NZ_JAHLQO010000001.1"/>
</dbReference>
<evidence type="ECO:0000259" key="4">
    <source>
        <dbReference type="PROSITE" id="PS50893"/>
    </source>
</evidence>
<dbReference type="GO" id="GO:0005524">
    <property type="term" value="F:ATP binding"/>
    <property type="evidence" value="ECO:0007669"/>
    <property type="project" value="UniProtKB-KW"/>
</dbReference>
<accession>A0ABS6FG74</accession>